<evidence type="ECO:0000313" key="3">
    <source>
        <dbReference type="Proteomes" id="UP000075885"/>
    </source>
</evidence>
<feature type="region of interest" description="Disordered" evidence="1">
    <location>
        <begin position="1"/>
        <end position="38"/>
    </location>
</feature>
<dbReference type="AlphaFoldDB" id="A0A182PKQ8"/>
<sequence>MAAAAAAAAPAGLAVWHQPTRINKTNKATQHKTHTVHG</sequence>
<feature type="compositionally biased region" description="Basic residues" evidence="1">
    <location>
        <begin position="29"/>
        <end position="38"/>
    </location>
</feature>
<evidence type="ECO:0000256" key="1">
    <source>
        <dbReference type="SAM" id="MobiDB-lite"/>
    </source>
</evidence>
<proteinExistence type="predicted"/>
<protein>
    <submittedName>
        <fullName evidence="2">Uncharacterized protein</fullName>
    </submittedName>
</protein>
<keyword evidence="3" id="KW-1185">Reference proteome</keyword>
<dbReference type="Proteomes" id="UP000075885">
    <property type="component" value="Unassembled WGS sequence"/>
</dbReference>
<dbReference type="VEuPathDB" id="VectorBase:AEPI007525"/>
<evidence type="ECO:0000313" key="2">
    <source>
        <dbReference type="EnsemblMetazoa" id="AEPI007525-PA"/>
    </source>
</evidence>
<name>A0A182PKQ8_9DIPT</name>
<reference evidence="3" key="1">
    <citation type="submission" date="2013-03" db="EMBL/GenBank/DDBJ databases">
        <title>The Genome Sequence of Anopheles epiroticus epiroticus2.</title>
        <authorList>
            <consortium name="The Broad Institute Genomics Platform"/>
            <person name="Neafsey D.E."/>
            <person name="Howell P."/>
            <person name="Walker B."/>
            <person name="Young S.K."/>
            <person name="Zeng Q."/>
            <person name="Gargeya S."/>
            <person name="Fitzgerald M."/>
            <person name="Haas B."/>
            <person name="Abouelleil A."/>
            <person name="Allen A.W."/>
            <person name="Alvarado L."/>
            <person name="Arachchi H.M."/>
            <person name="Berlin A.M."/>
            <person name="Chapman S.B."/>
            <person name="Gainer-Dewar J."/>
            <person name="Goldberg J."/>
            <person name="Griggs A."/>
            <person name="Gujja S."/>
            <person name="Hansen M."/>
            <person name="Howarth C."/>
            <person name="Imamovic A."/>
            <person name="Ireland A."/>
            <person name="Larimer J."/>
            <person name="McCowan C."/>
            <person name="Murphy C."/>
            <person name="Pearson M."/>
            <person name="Poon T.W."/>
            <person name="Priest M."/>
            <person name="Roberts A."/>
            <person name="Saif S."/>
            <person name="Shea T."/>
            <person name="Sisk P."/>
            <person name="Sykes S."/>
            <person name="Wortman J."/>
            <person name="Nusbaum C."/>
            <person name="Birren B."/>
        </authorList>
    </citation>
    <scope>NUCLEOTIDE SEQUENCE [LARGE SCALE GENOMIC DNA]</scope>
    <source>
        <strain evidence="3">Epiroticus2</strain>
    </source>
</reference>
<feature type="compositionally biased region" description="Low complexity" evidence="1">
    <location>
        <begin position="1"/>
        <end position="11"/>
    </location>
</feature>
<accession>A0A182PKQ8</accession>
<reference evidence="2" key="2">
    <citation type="submission" date="2020-05" db="UniProtKB">
        <authorList>
            <consortium name="EnsemblMetazoa"/>
        </authorList>
    </citation>
    <scope>IDENTIFICATION</scope>
    <source>
        <strain evidence="2">Epiroticus2</strain>
    </source>
</reference>
<dbReference type="EnsemblMetazoa" id="AEPI007525-RA">
    <property type="protein sequence ID" value="AEPI007525-PA"/>
    <property type="gene ID" value="AEPI007525"/>
</dbReference>
<organism evidence="2 3">
    <name type="scientific">Anopheles epiroticus</name>
    <dbReference type="NCBI Taxonomy" id="199890"/>
    <lineage>
        <taxon>Eukaryota</taxon>
        <taxon>Metazoa</taxon>
        <taxon>Ecdysozoa</taxon>
        <taxon>Arthropoda</taxon>
        <taxon>Hexapoda</taxon>
        <taxon>Insecta</taxon>
        <taxon>Pterygota</taxon>
        <taxon>Neoptera</taxon>
        <taxon>Endopterygota</taxon>
        <taxon>Diptera</taxon>
        <taxon>Nematocera</taxon>
        <taxon>Culicoidea</taxon>
        <taxon>Culicidae</taxon>
        <taxon>Anophelinae</taxon>
        <taxon>Anopheles</taxon>
    </lineage>
</organism>